<dbReference type="Pfam" id="PF09932">
    <property type="entry name" value="DUF2164"/>
    <property type="match status" value="1"/>
</dbReference>
<dbReference type="Proteomes" id="UP000434639">
    <property type="component" value="Unassembled WGS sequence"/>
</dbReference>
<dbReference type="AlphaFoldDB" id="A0A7X2S4Y2"/>
<dbReference type="OrthoDB" id="573733at2"/>
<name>A0A7X2S4Y2_9BACI</name>
<reference evidence="1 2" key="1">
    <citation type="journal article" date="2017" name="Int. J. Syst. Evol. Microbiol.">
        <title>Bacillus mangrovi sp. nov., isolated from a sediment sample from a mangrove forest.</title>
        <authorList>
            <person name="Gupta V."/>
            <person name="Singh P.K."/>
            <person name="Korpole S."/>
            <person name="Tanuku N.R.S."/>
            <person name="Pinnaka A.K."/>
        </authorList>
    </citation>
    <scope>NUCLEOTIDE SEQUENCE [LARGE SCALE GENOMIC DNA]</scope>
    <source>
        <strain evidence="1 2">KCTC 33872</strain>
    </source>
</reference>
<dbReference type="EMBL" id="WMIB01000008">
    <property type="protein sequence ID" value="MTH53793.1"/>
    <property type="molecule type" value="Genomic_DNA"/>
</dbReference>
<organism evidence="1 2">
    <name type="scientific">Metabacillus mangrovi</name>
    <dbReference type="NCBI Taxonomy" id="1491830"/>
    <lineage>
        <taxon>Bacteria</taxon>
        <taxon>Bacillati</taxon>
        <taxon>Bacillota</taxon>
        <taxon>Bacilli</taxon>
        <taxon>Bacillales</taxon>
        <taxon>Bacillaceae</taxon>
        <taxon>Metabacillus</taxon>
    </lineage>
</organism>
<keyword evidence="2" id="KW-1185">Reference proteome</keyword>
<gene>
    <name evidence="1" type="ORF">GKZ89_10285</name>
</gene>
<accession>A0A7X2S4Y2</accession>
<dbReference type="RefSeq" id="WP_155112315.1">
    <property type="nucleotide sequence ID" value="NZ_WMIB01000008.1"/>
</dbReference>
<evidence type="ECO:0000313" key="2">
    <source>
        <dbReference type="Proteomes" id="UP000434639"/>
    </source>
</evidence>
<proteinExistence type="predicted"/>
<dbReference type="InterPro" id="IPR018680">
    <property type="entry name" value="DUF2164"/>
</dbReference>
<evidence type="ECO:0000313" key="1">
    <source>
        <dbReference type="EMBL" id="MTH53793.1"/>
    </source>
</evidence>
<comment type="caution">
    <text evidence="1">The sequence shown here is derived from an EMBL/GenBank/DDBJ whole genome shotgun (WGS) entry which is preliminary data.</text>
</comment>
<protein>
    <submittedName>
        <fullName evidence="1">DUF2164 family protein</fullName>
    </submittedName>
</protein>
<sequence>MIKLKKEAKAEMISKLQDYLYKEWDEEIGDLAAEIFLEYIGKELGPYFYNQGVEDARALLSEKLLDLEEEYYSLEKPLHKRKLDS</sequence>